<evidence type="ECO:0000256" key="1">
    <source>
        <dbReference type="ARBA" id="ARBA00022490"/>
    </source>
</evidence>
<name>A0A1I3YVP2_9BACT</name>
<dbReference type="InterPro" id="IPR016181">
    <property type="entry name" value="Acyl_CoA_acyltransferase"/>
</dbReference>
<keyword evidence="3 4" id="KW-0012">Acyltransferase</keyword>
<dbReference type="PANTHER" id="PTHR21367:SF1">
    <property type="entry name" value="ARGINYL-TRNA--PROTEIN TRANSFERASE 1"/>
    <property type="match status" value="1"/>
</dbReference>
<dbReference type="Proteomes" id="UP000198635">
    <property type="component" value="Unassembled WGS sequence"/>
</dbReference>
<dbReference type="GO" id="GO:0071596">
    <property type="term" value="P:ubiquitin-dependent protein catabolic process via the N-end rule pathway"/>
    <property type="evidence" value="ECO:0007669"/>
    <property type="project" value="InterPro"/>
</dbReference>
<evidence type="ECO:0000256" key="3">
    <source>
        <dbReference type="ARBA" id="ARBA00023315"/>
    </source>
</evidence>
<evidence type="ECO:0000256" key="2">
    <source>
        <dbReference type="ARBA" id="ARBA00022679"/>
    </source>
</evidence>
<sequence>MILYSQPEFSPPAPCPYLPGRTMVYSFFFADSLNADELSWFLSRGWRKFGHYFFRPACPDCRACTPLRIPVQRFQPSRGQKRVLRRCSHVGVSFAPVRYEKELFDLYHVHSKVRFGQESTFDEFIANLHSSPCPNLLARYEDDGRLLGAGYLDLGSDGLSSVYFVFDPAASSLSPGIFSVLREIEETKKRGLAHYYLGYVVPGCERMAYKAGFHPHQLFCWEDGLWYEDGEEPKSPTPGVLHPFSGWTGPN</sequence>
<keyword evidence="9" id="KW-1185">Reference proteome</keyword>
<feature type="domain" description="N-end aminoacyl transferase N-terminal" evidence="6">
    <location>
        <begin position="14"/>
        <end position="82"/>
    </location>
</feature>
<reference evidence="9" key="1">
    <citation type="submission" date="2016-10" db="EMBL/GenBank/DDBJ databases">
        <authorList>
            <person name="Varghese N."/>
            <person name="Submissions S."/>
        </authorList>
    </citation>
    <scope>NUCLEOTIDE SEQUENCE [LARGE SCALE GENOMIC DNA]</scope>
    <source>
        <strain evidence="9">DSM 5918</strain>
    </source>
</reference>
<evidence type="ECO:0000313" key="8">
    <source>
        <dbReference type="EMBL" id="SFK35429.1"/>
    </source>
</evidence>
<protein>
    <recommendedName>
        <fullName evidence="4">Aspartate/glutamate leucyltransferase</fullName>
        <ecNumber evidence="4">2.3.2.29</ecNumber>
    </recommendedName>
</protein>
<feature type="domain" description="N-end rule aminoacyl transferase C-terminal" evidence="7">
    <location>
        <begin position="102"/>
        <end position="220"/>
    </location>
</feature>
<dbReference type="NCBIfam" id="NF002346">
    <property type="entry name" value="PRK01305.2-3"/>
    <property type="match status" value="1"/>
</dbReference>
<dbReference type="Pfam" id="PF04377">
    <property type="entry name" value="ATE_C"/>
    <property type="match status" value="1"/>
</dbReference>
<evidence type="ECO:0000259" key="6">
    <source>
        <dbReference type="Pfam" id="PF04376"/>
    </source>
</evidence>
<comment type="catalytic activity">
    <reaction evidence="4">
        <text>N-terminal L-glutamyl-[protein] + L-leucyl-tRNA(Leu) = N-terminal L-leucyl-L-glutamyl-[protein] + tRNA(Leu) + H(+)</text>
        <dbReference type="Rhea" id="RHEA:50412"/>
        <dbReference type="Rhea" id="RHEA-COMP:9613"/>
        <dbReference type="Rhea" id="RHEA-COMP:9622"/>
        <dbReference type="Rhea" id="RHEA-COMP:12664"/>
        <dbReference type="Rhea" id="RHEA-COMP:12668"/>
        <dbReference type="ChEBI" id="CHEBI:15378"/>
        <dbReference type="ChEBI" id="CHEBI:64721"/>
        <dbReference type="ChEBI" id="CHEBI:78442"/>
        <dbReference type="ChEBI" id="CHEBI:78494"/>
        <dbReference type="ChEBI" id="CHEBI:133041"/>
        <dbReference type="EC" id="2.3.2.29"/>
    </reaction>
</comment>
<dbReference type="InterPro" id="IPR007471">
    <property type="entry name" value="N-end_Aminoacyl_Trfase_N"/>
</dbReference>
<keyword evidence="2 4" id="KW-0808">Transferase</keyword>
<dbReference type="InterPro" id="IPR030700">
    <property type="entry name" value="N-end_Aminoacyl_Trfase"/>
</dbReference>
<dbReference type="PANTHER" id="PTHR21367">
    <property type="entry name" value="ARGININE-TRNA-PROTEIN TRANSFERASE 1"/>
    <property type="match status" value="1"/>
</dbReference>
<gene>
    <name evidence="4" type="primary">bpt</name>
    <name evidence="8" type="ORF">SAMN04488082_12130</name>
</gene>
<dbReference type="GO" id="GO:0008914">
    <property type="term" value="F:leucyl-tRNA--protein transferase activity"/>
    <property type="evidence" value="ECO:0007669"/>
    <property type="project" value="UniProtKB-UniRule"/>
</dbReference>
<dbReference type="STRING" id="52560.SAMN04488082_12130"/>
<comment type="subcellular location">
    <subcellularLocation>
        <location evidence="4">Cytoplasm</location>
    </subcellularLocation>
</comment>
<dbReference type="SUPFAM" id="SSF55729">
    <property type="entry name" value="Acyl-CoA N-acyltransferases (Nat)"/>
    <property type="match status" value="1"/>
</dbReference>
<accession>A0A1I3YVP2</accession>
<keyword evidence="1 4" id="KW-0963">Cytoplasm</keyword>
<dbReference type="Pfam" id="PF04376">
    <property type="entry name" value="ATE_N"/>
    <property type="match status" value="1"/>
</dbReference>
<dbReference type="EMBL" id="FORX01000021">
    <property type="protein sequence ID" value="SFK35429.1"/>
    <property type="molecule type" value="Genomic_DNA"/>
</dbReference>
<evidence type="ECO:0000313" key="9">
    <source>
        <dbReference type="Proteomes" id="UP000198635"/>
    </source>
</evidence>
<dbReference type="InterPro" id="IPR017138">
    <property type="entry name" value="Asp_Glu_LeuTrfase"/>
</dbReference>
<dbReference type="GO" id="GO:0004057">
    <property type="term" value="F:arginyl-tRNA--protein transferase activity"/>
    <property type="evidence" value="ECO:0007669"/>
    <property type="project" value="InterPro"/>
</dbReference>
<dbReference type="GO" id="GO:0005737">
    <property type="term" value="C:cytoplasm"/>
    <property type="evidence" value="ECO:0007669"/>
    <property type="project" value="UniProtKB-SubCell"/>
</dbReference>
<dbReference type="EC" id="2.3.2.29" evidence="4"/>
<dbReference type="RefSeq" id="WP_092378322.1">
    <property type="nucleotide sequence ID" value="NZ_FORX01000021.1"/>
</dbReference>
<evidence type="ECO:0000256" key="5">
    <source>
        <dbReference type="SAM" id="MobiDB-lite"/>
    </source>
</evidence>
<dbReference type="HAMAP" id="MF_00689">
    <property type="entry name" value="Bpt"/>
    <property type="match status" value="1"/>
</dbReference>
<feature type="region of interest" description="Disordered" evidence="5">
    <location>
        <begin position="232"/>
        <end position="251"/>
    </location>
</feature>
<proteinExistence type="inferred from homology"/>
<comment type="function">
    <text evidence="4">Functions in the N-end rule pathway of protein degradation where it conjugates Leu from its aminoacyl-tRNA to the N-termini of proteins containing an N-terminal aspartate or glutamate.</text>
</comment>
<dbReference type="OrthoDB" id="9782022at2"/>
<dbReference type="AlphaFoldDB" id="A0A1I3YVP2"/>
<comment type="catalytic activity">
    <reaction evidence="4">
        <text>N-terminal L-aspartyl-[protein] + L-leucyl-tRNA(Leu) = N-terminal L-leucyl-L-aspartyl-[protein] + tRNA(Leu) + H(+)</text>
        <dbReference type="Rhea" id="RHEA:50420"/>
        <dbReference type="Rhea" id="RHEA-COMP:9613"/>
        <dbReference type="Rhea" id="RHEA-COMP:9622"/>
        <dbReference type="Rhea" id="RHEA-COMP:12669"/>
        <dbReference type="Rhea" id="RHEA-COMP:12674"/>
        <dbReference type="ChEBI" id="CHEBI:15378"/>
        <dbReference type="ChEBI" id="CHEBI:64720"/>
        <dbReference type="ChEBI" id="CHEBI:78442"/>
        <dbReference type="ChEBI" id="CHEBI:78494"/>
        <dbReference type="ChEBI" id="CHEBI:133042"/>
        <dbReference type="EC" id="2.3.2.29"/>
    </reaction>
</comment>
<organism evidence="8 9">
    <name type="scientific">Desulfomicrobium apsheronum</name>
    <dbReference type="NCBI Taxonomy" id="52560"/>
    <lineage>
        <taxon>Bacteria</taxon>
        <taxon>Pseudomonadati</taxon>
        <taxon>Thermodesulfobacteriota</taxon>
        <taxon>Desulfovibrionia</taxon>
        <taxon>Desulfovibrionales</taxon>
        <taxon>Desulfomicrobiaceae</taxon>
        <taxon>Desulfomicrobium</taxon>
    </lineage>
</organism>
<evidence type="ECO:0000256" key="4">
    <source>
        <dbReference type="HAMAP-Rule" id="MF_00689"/>
    </source>
</evidence>
<comment type="similarity">
    <text evidence="4">Belongs to the R-transferase family. Bpt subfamily.</text>
</comment>
<evidence type="ECO:0000259" key="7">
    <source>
        <dbReference type="Pfam" id="PF04377"/>
    </source>
</evidence>
<dbReference type="InterPro" id="IPR007472">
    <property type="entry name" value="N-end_Aminoacyl_Trfase_C"/>
</dbReference>